<comment type="caution">
    <text evidence="1">The sequence shown here is derived from an EMBL/GenBank/DDBJ whole genome shotgun (WGS) entry which is preliminary data.</text>
</comment>
<gene>
    <name evidence="1" type="ORF">MNOR_LOCUS26650</name>
</gene>
<reference evidence="1 2" key="1">
    <citation type="submission" date="2024-05" db="EMBL/GenBank/DDBJ databases">
        <authorList>
            <person name="Wallberg A."/>
        </authorList>
    </citation>
    <scope>NUCLEOTIDE SEQUENCE [LARGE SCALE GENOMIC DNA]</scope>
</reference>
<feature type="non-terminal residue" evidence="1">
    <location>
        <position position="1"/>
    </location>
</feature>
<name>A0AAV2RRD7_MEGNR</name>
<sequence length="159" mass="18341">SNYANSTFLLINEIVDKLRQRGDQINEIDDKLSQMSVSLAAALKTSFSSANTCIDLFQKNERRVADLEQDFKQFISKDKRELADGRDVENVVGELKADLRDDHIRKNRVVFFGIPMQHTNWEDHAMVQQLLFEQLGLDIWVLKTFRVKSGKTLVNQTLL</sequence>
<evidence type="ECO:0000313" key="2">
    <source>
        <dbReference type="Proteomes" id="UP001497623"/>
    </source>
</evidence>
<dbReference type="Proteomes" id="UP001497623">
    <property type="component" value="Unassembled WGS sequence"/>
</dbReference>
<evidence type="ECO:0000313" key="1">
    <source>
        <dbReference type="EMBL" id="CAL4130879.1"/>
    </source>
</evidence>
<keyword evidence="2" id="KW-1185">Reference proteome</keyword>
<protein>
    <submittedName>
        <fullName evidence="1">Uncharacterized protein</fullName>
    </submittedName>
</protein>
<dbReference type="EMBL" id="CAXKWB010026905">
    <property type="protein sequence ID" value="CAL4130879.1"/>
    <property type="molecule type" value="Genomic_DNA"/>
</dbReference>
<accession>A0AAV2RRD7</accession>
<organism evidence="1 2">
    <name type="scientific">Meganyctiphanes norvegica</name>
    <name type="common">Northern krill</name>
    <name type="synonym">Thysanopoda norvegica</name>
    <dbReference type="NCBI Taxonomy" id="48144"/>
    <lineage>
        <taxon>Eukaryota</taxon>
        <taxon>Metazoa</taxon>
        <taxon>Ecdysozoa</taxon>
        <taxon>Arthropoda</taxon>
        <taxon>Crustacea</taxon>
        <taxon>Multicrustacea</taxon>
        <taxon>Malacostraca</taxon>
        <taxon>Eumalacostraca</taxon>
        <taxon>Eucarida</taxon>
        <taxon>Euphausiacea</taxon>
        <taxon>Euphausiidae</taxon>
        <taxon>Meganyctiphanes</taxon>
    </lineage>
</organism>
<dbReference type="AlphaFoldDB" id="A0AAV2RRD7"/>
<proteinExistence type="predicted"/>